<dbReference type="EMBL" id="CAMXCT030005235">
    <property type="protein sequence ID" value="CAL4799119.1"/>
    <property type="molecule type" value="Genomic_DNA"/>
</dbReference>
<name>A0A9P1DLY7_9DINO</name>
<dbReference type="AlphaFoldDB" id="A0A9P1DLY7"/>
<dbReference type="OrthoDB" id="10661273at2759"/>
<organism evidence="1">
    <name type="scientific">Cladocopium goreaui</name>
    <dbReference type="NCBI Taxonomy" id="2562237"/>
    <lineage>
        <taxon>Eukaryota</taxon>
        <taxon>Sar</taxon>
        <taxon>Alveolata</taxon>
        <taxon>Dinophyceae</taxon>
        <taxon>Suessiales</taxon>
        <taxon>Symbiodiniaceae</taxon>
        <taxon>Cladocopium</taxon>
    </lineage>
</organism>
<evidence type="ECO:0000313" key="2">
    <source>
        <dbReference type="EMBL" id="CAL1165182.1"/>
    </source>
</evidence>
<keyword evidence="3" id="KW-1185">Reference proteome</keyword>
<gene>
    <name evidence="1" type="ORF">C1SCF055_LOCUS36936</name>
</gene>
<comment type="caution">
    <text evidence="1">The sequence shown here is derived from an EMBL/GenBank/DDBJ whole genome shotgun (WGS) entry which is preliminary data.</text>
</comment>
<sequence>MYVTQCVQTLQSVLTSSPKNAAHVQVPLPHAQTNAKAVVKHRRLLEDQLMNASLDVLWPVTLSFDKSQLSAGDKRAPWHPCLFVTASCHETSPWQDSHAAQTRTIGPCPLIRVADMLGFDETMRPGASARTGVPAHAAILTSYLRGLSFGDGDVVVVADVLPNRHAEFGRAALERMLDGSRATPQMYYVGCLRPDQGDVKIAMEKVVYDDWDRSPTAPARSRPVEPQPDPNLLLLTWSNNSASFPDSVLQKFPEGTTARAEILELKRAFIEERATGRPDFSIDGGAKPLDLARDLNLPLVASSDFSVQRKGYCASSRNKPAVVIGEDYSMWIGNETTKWIGNETTEELKLECSEICGFNLGAYEEKAVTGLGESELSGICFRFPNDLALVSHERKCMSLAEYSHICCTVHGVASFELANHLIVQKQYPPAEQGQEGLPVPYRFQVSPAANGKCNVFKPNVISSDSGAVRHATIGALYVGHMDKLPKTQSACTVWEA</sequence>
<reference evidence="2" key="2">
    <citation type="submission" date="2024-04" db="EMBL/GenBank/DDBJ databases">
        <authorList>
            <person name="Chen Y."/>
            <person name="Shah S."/>
            <person name="Dougan E. K."/>
            <person name="Thang M."/>
            <person name="Chan C."/>
        </authorList>
    </citation>
    <scope>NUCLEOTIDE SEQUENCE [LARGE SCALE GENOMIC DNA]</scope>
</reference>
<accession>A0A9P1DLY7</accession>
<evidence type="ECO:0000313" key="3">
    <source>
        <dbReference type="Proteomes" id="UP001152797"/>
    </source>
</evidence>
<reference evidence="1" key="1">
    <citation type="submission" date="2022-10" db="EMBL/GenBank/DDBJ databases">
        <authorList>
            <person name="Chen Y."/>
            <person name="Dougan E. K."/>
            <person name="Chan C."/>
            <person name="Rhodes N."/>
            <person name="Thang M."/>
        </authorList>
    </citation>
    <scope>NUCLEOTIDE SEQUENCE</scope>
</reference>
<dbReference type="Proteomes" id="UP001152797">
    <property type="component" value="Unassembled WGS sequence"/>
</dbReference>
<evidence type="ECO:0000313" key="1">
    <source>
        <dbReference type="EMBL" id="CAI4011807.1"/>
    </source>
</evidence>
<proteinExistence type="predicted"/>
<dbReference type="EMBL" id="CAMXCT010005235">
    <property type="protein sequence ID" value="CAI4011807.1"/>
    <property type="molecule type" value="Genomic_DNA"/>
</dbReference>
<protein>
    <submittedName>
        <fullName evidence="1">Uncharacterized protein</fullName>
    </submittedName>
</protein>
<dbReference type="EMBL" id="CAMXCT020005235">
    <property type="protein sequence ID" value="CAL1165182.1"/>
    <property type="molecule type" value="Genomic_DNA"/>
</dbReference>